<dbReference type="STRING" id="409849.ENSPMGP00000026913"/>
<accession>A0A3B4BBM0</accession>
<evidence type="ECO:0000259" key="1">
    <source>
        <dbReference type="PROSITE" id="PS50209"/>
    </source>
</evidence>
<dbReference type="SUPFAM" id="SSF47986">
    <property type="entry name" value="DEATH domain"/>
    <property type="match status" value="1"/>
</dbReference>
<dbReference type="AlphaFoldDB" id="A0A3B4BBM0"/>
<organism evidence="2 3">
    <name type="scientific">Periophthalmus magnuspinnatus</name>
    <dbReference type="NCBI Taxonomy" id="409849"/>
    <lineage>
        <taxon>Eukaryota</taxon>
        <taxon>Metazoa</taxon>
        <taxon>Chordata</taxon>
        <taxon>Craniata</taxon>
        <taxon>Vertebrata</taxon>
        <taxon>Euteleostomi</taxon>
        <taxon>Actinopterygii</taxon>
        <taxon>Neopterygii</taxon>
        <taxon>Teleostei</taxon>
        <taxon>Neoteleostei</taxon>
        <taxon>Acanthomorphata</taxon>
        <taxon>Gobiaria</taxon>
        <taxon>Gobiiformes</taxon>
        <taxon>Gobioidei</taxon>
        <taxon>Gobiidae</taxon>
        <taxon>Oxudercinae</taxon>
        <taxon>Periophthalmus</taxon>
    </lineage>
</organism>
<protein>
    <recommendedName>
        <fullName evidence="1">CARD domain-containing protein</fullName>
    </recommendedName>
</protein>
<reference evidence="2" key="1">
    <citation type="submission" date="2025-08" db="UniProtKB">
        <authorList>
            <consortium name="Ensembl"/>
        </authorList>
    </citation>
    <scope>IDENTIFICATION</scope>
</reference>
<dbReference type="Proteomes" id="UP000261520">
    <property type="component" value="Unplaced"/>
</dbReference>
<dbReference type="GO" id="GO:0042981">
    <property type="term" value="P:regulation of apoptotic process"/>
    <property type="evidence" value="ECO:0007669"/>
    <property type="project" value="InterPro"/>
</dbReference>
<dbReference type="Ensembl" id="ENSPMGT00000028670.1">
    <property type="protein sequence ID" value="ENSPMGP00000026913.1"/>
    <property type="gene ID" value="ENSPMGG00000021726.1"/>
</dbReference>
<sequence>MIKVYLNQSFAGTRRDQARQLARDIETRGSRAFSLFVESLEETGQMQLAVDLPALKCG</sequence>
<evidence type="ECO:0000313" key="3">
    <source>
        <dbReference type="Proteomes" id="UP000261520"/>
    </source>
</evidence>
<keyword evidence="3" id="KW-1185">Reference proteome</keyword>
<dbReference type="PROSITE" id="PS50209">
    <property type="entry name" value="CARD"/>
    <property type="match status" value="1"/>
</dbReference>
<dbReference type="Gene3D" id="1.10.533.10">
    <property type="entry name" value="Death Domain, Fas"/>
    <property type="match status" value="1"/>
</dbReference>
<feature type="domain" description="CARD" evidence="1">
    <location>
        <begin position="1"/>
        <end position="49"/>
    </location>
</feature>
<dbReference type="Pfam" id="PF00619">
    <property type="entry name" value="CARD"/>
    <property type="match status" value="1"/>
</dbReference>
<reference evidence="2" key="2">
    <citation type="submission" date="2025-09" db="UniProtKB">
        <authorList>
            <consortium name="Ensembl"/>
        </authorList>
    </citation>
    <scope>IDENTIFICATION</scope>
</reference>
<name>A0A3B4BBM0_9GOBI</name>
<evidence type="ECO:0000313" key="2">
    <source>
        <dbReference type="Ensembl" id="ENSPMGP00000026913.1"/>
    </source>
</evidence>
<dbReference type="InterPro" id="IPR011029">
    <property type="entry name" value="DEATH-like_dom_sf"/>
</dbReference>
<proteinExistence type="predicted"/>
<dbReference type="InterPro" id="IPR001315">
    <property type="entry name" value="CARD"/>
</dbReference>